<feature type="compositionally biased region" description="Low complexity" evidence="1">
    <location>
        <begin position="42"/>
        <end position="59"/>
    </location>
</feature>
<feature type="region of interest" description="Disordered" evidence="1">
    <location>
        <begin position="42"/>
        <end position="87"/>
    </location>
</feature>
<evidence type="ECO:0000313" key="3">
    <source>
        <dbReference type="Proteomes" id="UP000296049"/>
    </source>
</evidence>
<evidence type="ECO:0000313" key="2">
    <source>
        <dbReference type="EMBL" id="EOB08863.1"/>
    </source>
</evidence>
<proteinExistence type="predicted"/>
<keyword evidence="3" id="KW-1185">Reference proteome</keyword>
<dbReference type="EMBL" id="KB742411">
    <property type="protein sequence ID" value="EOB08863.1"/>
    <property type="molecule type" value="Genomic_DNA"/>
</dbReference>
<organism evidence="2 3">
    <name type="scientific">Anas platyrhynchos</name>
    <name type="common">Mallard</name>
    <name type="synonym">Anas boschas</name>
    <dbReference type="NCBI Taxonomy" id="8839"/>
    <lineage>
        <taxon>Eukaryota</taxon>
        <taxon>Metazoa</taxon>
        <taxon>Chordata</taxon>
        <taxon>Craniata</taxon>
        <taxon>Vertebrata</taxon>
        <taxon>Euteleostomi</taxon>
        <taxon>Archelosauria</taxon>
        <taxon>Archosauria</taxon>
        <taxon>Dinosauria</taxon>
        <taxon>Saurischia</taxon>
        <taxon>Theropoda</taxon>
        <taxon>Coelurosauria</taxon>
        <taxon>Aves</taxon>
        <taxon>Neognathae</taxon>
        <taxon>Galloanserae</taxon>
        <taxon>Anseriformes</taxon>
        <taxon>Anatidae</taxon>
        <taxon>Anatinae</taxon>
        <taxon>Anas</taxon>
    </lineage>
</organism>
<protein>
    <submittedName>
        <fullName evidence="2">Uncharacterized protein</fullName>
    </submittedName>
</protein>
<evidence type="ECO:0000256" key="1">
    <source>
        <dbReference type="SAM" id="MobiDB-lite"/>
    </source>
</evidence>
<gene>
    <name evidence="2" type="ORF">Anapl_08198</name>
</gene>
<accession>R0M838</accession>
<reference evidence="3" key="1">
    <citation type="journal article" date="2013" name="Nat. Genet.">
        <title>The duck genome and transcriptome provide insight into an avian influenza virus reservoir species.</title>
        <authorList>
            <person name="Huang Y."/>
            <person name="Li Y."/>
            <person name="Burt D.W."/>
            <person name="Chen H."/>
            <person name="Zhang Y."/>
            <person name="Qian W."/>
            <person name="Kim H."/>
            <person name="Gan S."/>
            <person name="Zhao Y."/>
            <person name="Li J."/>
            <person name="Yi K."/>
            <person name="Feng H."/>
            <person name="Zhu P."/>
            <person name="Li B."/>
            <person name="Liu Q."/>
            <person name="Fairley S."/>
            <person name="Magor K.E."/>
            <person name="Du Z."/>
            <person name="Hu X."/>
            <person name="Goodman L."/>
            <person name="Tafer H."/>
            <person name="Vignal A."/>
            <person name="Lee T."/>
            <person name="Kim K.W."/>
            <person name="Sheng Z."/>
            <person name="An Y."/>
            <person name="Searle S."/>
            <person name="Herrero J."/>
            <person name="Groenen M.A."/>
            <person name="Crooijmans R.P."/>
            <person name="Faraut T."/>
            <person name="Cai Q."/>
            <person name="Webster R.G."/>
            <person name="Aldridge J.R."/>
            <person name="Warren W.C."/>
            <person name="Bartschat S."/>
            <person name="Kehr S."/>
            <person name="Marz M."/>
            <person name="Stadler P.F."/>
            <person name="Smith J."/>
            <person name="Kraus R.H."/>
            <person name="Zhao Y."/>
            <person name="Ren L."/>
            <person name="Fei J."/>
            <person name="Morisson M."/>
            <person name="Kaiser P."/>
            <person name="Griffin D.K."/>
            <person name="Rao M."/>
            <person name="Pitel F."/>
            <person name="Wang J."/>
            <person name="Li N."/>
        </authorList>
    </citation>
    <scope>NUCLEOTIDE SEQUENCE [LARGE SCALE GENOMIC DNA]</scope>
</reference>
<dbReference type="Proteomes" id="UP000296049">
    <property type="component" value="Unassembled WGS sequence"/>
</dbReference>
<dbReference type="AlphaFoldDB" id="R0M838"/>
<name>R0M838_ANAPL</name>
<sequence length="147" mass="16089">MLLREVMRRKETASEINVTHMLSRTFLWDPDLMIYQPTGDLSTLSTEPSSSATPAAASECKAKQPPLAVLPRESETVTPSQVGPKPAPALCQVRAASDELLEQGEIHETGEKSHDTDAFPFVLVLTKPFRTKLLCKIGSNVVMVRDG</sequence>